<evidence type="ECO:0000313" key="3">
    <source>
        <dbReference type="EMBL" id="GAQ92683.1"/>
    </source>
</evidence>
<dbReference type="Proteomes" id="UP000054558">
    <property type="component" value="Unassembled WGS sequence"/>
</dbReference>
<keyword evidence="4" id="KW-1185">Reference proteome</keyword>
<accession>A0A1Y1IPS6</accession>
<dbReference type="AlphaFoldDB" id="A0A1Y1IPS6"/>
<dbReference type="EMBL" id="DF238042">
    <property type="protein sequence ID" value="GAQ92683.1"/>
    <property type="molecule type" value="Genomic_DNA"/>
</dbReference>
<gene>
    <name evidence="3" type="ORF">KFL_010930020</name>
</gene>
<feature type="compositionally biased region" description="Basic and acidic residues" evidence="2">
    <location>
        <begin position="1"/>
        <end position="10"/>
    </location>
</feature>
<feature type="region of interest" description="Disordered" evidence="2">
    <location>
        <begin position="275"/>
        <end position="312"/>
    </location>
</feature>
<sequence length="535" mass="58578">MSRERERQERGGAATQQRAARQPEMAWQGGFEGVPFLGGVGERRVGKELTTSLAAGQPTVDALRQFKPSPFLGEREGGVWGVFDSQRSAIGQAGVAGSSEGVRGNPFQEERQVPRGASLHERVAGQQDMSPPGVCESTLLSGRGGWQVRREVGFQQELEGQPGVTLSGLSGAGPFQGGMGGVPHHHWARQLGLTPLAGSAGSPFLGGREQHFGGRGGGVEWEAGQAPADFVGSPLFARDRWRGQTMHQTSLQSWPASSGRTTHGQATENVRRPDLYGSHERRGQPAWEDVPWLGGERRRPADASTFGGPLISERLRPAPVDARLQMLGSGFPIPEERRPDLASDFGGPAVKFSPVLAAGMASPNLGRETKGPTLRREFACTSYKWWRAGRRRPRQKLLPCSTTKGKRKLKSGRNEWLRSFPQSWEASWASTQCVNAGMLLLSKAVDPVELLHQQLSTAKREKDGLQREIEGLKKELVAERATLEGRPSAENLNKLLQREVRRLRKDYNGDSDGMGEFDIRKLNFEQEIAKVDPQL</sequence>
<reference evidence="3 4" key="1">
    <citation type="journal article" date="2014" name="Nat. Commun.">
        <title>Klebsormidium flaccidum genome reveals primary factors for plant terrestrial adaptation.</title>
        <authorList>
            <person name="Hori K."/>
            <person name="Maruyama F."/>
            <person name="Fujisawa T."/>
            <person name="Togashi T."/>
            <person name="Yamamoto N."/>
            <person name="Seo M."/>
            <person name="Sato S."/>
            <person name="Yamada T."/>
            <person name="Mori H."/>
            <person name="Tajima N."/>
            <person name="Moriyama T."/>
            <person name="Ikeuchi M."/>
            <person name="Watanabe M."/>
            <person name="Wada H."/>
            <person name="Kobayashi K."/>
            <person name="Saito M."/>
            <person name="Masuda T."/>
            <person name="Sasaki-Sekimoto Y."/>
            <person name="Mashiguchi K."/>
            <person name="Awai K."/>
            <person name="Shimojima M."/>
            <person name="Masuda S."/>
            <person name="Iwai M."/>
            <person name="Nobusawa T."/>
            <person name="Narise T."/>
            <person name="Kondo S."/>
            <person name="Saito H."/>
            <person name="Sato R."/>
            <person name="Murakawa M."/>
            <person name="Ihara Y."/>
            <person name="Oshima-Yamada Y."/>
            <person name="Ohtaka K."/>
            <person name="Satoh M."/>
            <person name="Sonobe K."/>
            <person name="Ishii M."/>
            <person name="Ohtani R."/>
            <person name="Kanamori-Sato M."/>
            <person name="Honoki R."/>
            <person name="Miyazaki D."/>
            <person name="Mochizuki H."/>
            <person name="Umetsu J."/>
            <person name="Higashi K."/>
            <person name="Shibata D."/>
            <person name="Kamiya Y."/>
            <person name="Sato N."/>
            <person name="Nakamura Y."/>
            <person name="Tabata S."/>
            <person name="Ida S."/>
            <person name="Kurokawa K."/>
            <person name="Ohta H."/>
        </authorList>
    </citation>
    <scope>NUCLEOTIDE SEQUENCE [LARGE SCALE GENOMIC DNA]</scope>
    <source>
        <strain evidence="3 4">NIES-2285</strain>
    </source>
</reference>
<name>A0A1Y1IPS6_KLENI</name>
<feature type="compositionally biased region" description="Low complexity" evidence="2">
    <location>
        <begin position="11"/>
        <end position="22"/>
    </location>
</feature>
<feature type="region of interest" description="Disordered" evidence="2">
    <location>
        <begin position="1"/>
        <end position="29"/>
    </location>
</feature>
<protein>
    <submittedName>
        <fullName evidence="3">Uncharacterized protein</fullName>
    </submittedName>
</protein>
<evidence type="ECO:0000256" key="1">
    <source>
        <dbReference type="SAM" id="Coils"/>
    </source>
</evidence>
<organism evidence="3 4">
    <name type="scientific">Klebsormidium nitens</name>
    <name type="common">Green alga</name>
    <name type="synonym">Ulothrix nitens</name>
    <dbReference type="NCBI Taxonomy" id="105231"/>
    <lineage>
        <taxon>Eukaryota</taxon>
        <taxon>Viridiplantae</taxon>
        <taxon>Streptophyta</taxon>
        <taxon>Klebsormidiophyceae</taxon>
        <taxon>Klebsormidiales</taxon>
        <taxon>Klebsormidiaceae</taxon>
        <taxon>Klebsormidium</taxon>
    </lineage>
</organism>
<evidence type="ECO:0000256" key="2">
    <source>
        <dbReference type="SAM" id="MobiDB-lite"/>
    </source>
</evidence>
<feature type="coiled-coil region" evidence="1">
    <location>
        <begin position="448"/>
        <end position="506"/>
    </location>
</feature>
<proteinExistence type="predicted"/>
<evidence type="ECO:0000313" key="4">
    <source>
        <dbReference type="Proteomes" id="UP000054558"/>
    </source>
</evidence>
<keyword evidence="1" id="KW-0175">Coiled coil</keyword>